<name>A0A078HJC1_BRANA</name>
<dbReference type="Gramene" id="CDY37967">
    <property type="protein sequence ID" value="CDY37967"/>
    <property type="gene ID" value="GSBRNA2T00065003001"/>
</dbReference>
<organism evidence="3 4">
    <name type="scientific">Brassica napus</name>
    <name type="common">Rape</name>
    <dbReference type="NCBI Taxonomy" id="3708"/>
    <lineage>
        <taxon>Eukaryota</taxon>
        <taxon>Viridiplantae</taxon>
        <taxon>Streptophyta</taxon>
        <taxon>Embryophyta</taxon>
        <taxon>Tracheophyta</taxon>
        <taxon>Spermatophyta</taxon>
        <taxon>Magnoliopsida</taxon>
        <taxon>eudicotyledons</taxon>
        <taxon>Gunneridae</taxon>
        <taxon>Pentapetalae</taxon>
        <taxon>rosids</taxon>
        <taxon>malvids</taxon>
        <taxon>Brassicales</taxon>
        <taxon>Brassicaceae</taxon>
        <taxon>Brassiceae</taxon>
        <taxon>Brassica</taxon>
    </lineage>
</organism>
<dbReference type="OMA" id="FMDSEFH"/>
<evidence type="ECO:0000313" key="3">
    <source>
        <dbReference type="EMBL" id="CDY37967.1"/>
    </source>
</evidence>
<evidence type="ECO:0000313" key="2">
    <source>
        <dbReference type="EMBL" id="CAF1924757.1"/>
    </source>
</evidence>
<dbReference type="EMBL" id="LK032413">
    <property type="protein sequence ID" value="CDY37967.1"/>
    <property type="molecule type" value="Genomic_DNA"/>
</dbReference>
<sequence length="178" mass="20073">MSSESLILGIPSEFSEEIPRKFYFPTTILIGMSLEYRYSEDILTIFVVGIPVFSCSAVTGTTLLSLQDSAAPDGDNVTKSSQDCKDTEDDNIDDPFLKFMVAKRTTSEVVNELDKYLKDELCLTPDMVEALVLTQDWLRASLRSEAIKTLENLEEENQFMDSEFHPQSQNESELHPSL</sequence>
<reference evidence="3" key="2">
    <citation type="submission" date="2014-06" db="EMBL/GenBank/DDBJ databases">
        <authorList>
            <person name="Genoscope - CEA"/>
        </authorList>
    </citation>
    <scope>NUCLEOTIDE SEQUENCE</scope>
</reference>
<proteinExistence type="predicted"/>
<feature type="region of interest" description="Disordered" evidence="1">
    <location>
        <begin position="69"/>
        <end position="88"/>
    </location>
</feature>
<accession>A0A078HJC1</accession>
<evidence type="ECO:0000313" key="4">
    <source>
        <dbReference type="Proteomes" id="UP000028999"/>
    </source>
</evidence>
<dbReference type="PaxDb" id="3708-A0A078HJC1"/>
<dbReference type="AlphaFoldDB" id="A0A078HJC1"/>
<keyword evidence="4" id="KW-1185">Reference proteome</keyword>
<reference evidence="3 4" key="1">
    <citation type="journal article" date="2014" name="Science">
        <title>Plant genetics. Early allopolyploid evolution in the post-Neolithic Brassica napus oilseed genome.</title>
        <authorList>
            <person name="Chalhoub B."/>
            <person name="Denoeud F."/>
            <person name="Liu S."/>
            <person name="Parkin I.A."/>
            <person name="Tang H."/>
            <person name="Wang X."/>
            <person name="Chiquet J."/>
            <person name="Belcram H."/>
            <person name="Tong C."/>
            <person name="Samans B."/>
            <person name="Correa M."/>
            <person name="Da Silva C."/>
            <person name="Just J."/>
            <person name="Falentin C."/>
            <person name="Koh C.S."/>
            <person name="Le Clainche I."/>
            <person name="Bernard M."/>
            <person name="Bento P."/>
            <person name="Noel B."/>
            <person name="Labadie K."/>
            <person name="Alberti A."/>
            <person name="Charles M."/>
            <person name="Arnaud D."/>
            <person name="Guo H."/>
            <person name="Daviaud C."/>
            <person name="Alamery S."/>
            <person name="Jabbari K."/>
            <person name="Zhao M."/>
            <person name="Edger P.P."/>
            <person name="Chelaifa H."/>
            <person name="Tack D."/>
            <person name="Lassalle G."/>
            <person name="Mestiri I."/>
            <person name="Schnel N."/>
            <person name="Le Paslier M.C."/>
            <person name="Fan G."/>
            <person name="Renault V."/>
            <person name="Bayer P.E."/>
            <person name="Golicz A.A."/>
            <person name="Manoli S."/>
            <person name="Lee T.H."/>
            <person name="Thi V.H."/>
            <person name="Chalabi S."/>
            <person name="Hu Q."/>
            <person name="Fan C."/>
            <person name="Tollenaere R."/>
            <person name="Lu Y."/>
            <person name="Battail C."/>
            <person name="Shen J."/>
            <person name="Sidebottom C.H."/>
            <person name="Wang X."/>
            <person name="Canaguier A."/>
            <person name="Chauveau A."/>
            <person name="Berard A."/>
            <person name="Deniot G."/>
            <person name="Guan M."/>
            <person name="Liu Z."/>
            <person name="Sun F."/>
            <person name="Lim Y.P."/>
            <person name="Lyons E."/>
            <person name="Town C.D."/>
            <person name="Bancroft I."/>
            <person name="Wang X."/>
            <person name="Meng J."/>
            <person name="Ma J."/>
            <person name="Pires J.C."/>
            <person name="King G.J."/>
            <person name="Brunel D."/>
            <person name="Delourme R."/>
            <person name="Renard M."/>
            <person name="Aury J.M."/>
            <person name="Adams K.L."/>
            <person name="Batley J."/>
            <person name="Snowdon R.J."/>
            <person name="Tost J."/>
            <person name="Edwards D."/>
            <person name="Zhou Y."/>
            <person name="Hua W."/>
            <person name="Sharpe A.G."/>
            <person name="Paterson A.H."/>
            <person name="Guan C."/>
            <person name="Wincker P."/>
        </authorList>
    </citation>
    <scope>NUCLEOTIDE SEQUENCE [LARGE SCALE GENOMIC DNA]</scope>
    <source>
        <strain evidence="4">cv. Darmor-bzh</strain>
    </source>
</reference>
<dbReference type="EMBL" id="HG994369">
    <property type="protein sequence ID" value="CAF1924757.1"/>
    <property type="molecule type" value="Genomic_DNA"/>
</dbReference>
<dbReference type="Proteomes" id="UP000028999">
    <property type="component" value="Unassembled WGS sequence"/>
</dbReference>
<dbReference type="Proteomes" id="UP001295469">
    <property type="component" value="Chromosome C05"/>
</dbReference>
<gene>
    <name evidence="3" type="primary">BnaC05g08070D</name>
    <name evidence="2" type="ORF">DARMORV10_C05P08890.1</name>
    <name evidence="3" type="ORF">GSBRNA2T00065003001</name>
</gene>
<evidence type="ECO:0000256" key="1">
    <source>
        <dbReference type="SAM" id="MobiDB-lite"/>
    </source>
</evidence>
<protein>
    <submittedName>
        <fullName evidence="2">(rape) hypothetical protein</fullName>
    </submittedName>
    <submittedName>
        <fullName evidence="3">BnaC05g08070D protein</fullName>
    </submittedName>
</protein>
<reference evidence="2" key="3">
    <citation type="submission" date="2021-01" db="EMBL/GenBank/DDBJ databases">
        <authorList>
            <consortium name="Genoscope - CEA"/>
            <person name="William W."/>
        </authorList>
    </citation>
    <scope>NUCLEOTIDE SEQUENCE</scope>
</reference>